<protein>
    <submittedName>
        <fullName evidence="3">Sugar phosphate isomerase/epimerase</fullName>
    </submittedName>
</protein>
<evidence type="ECO:0000256" key="1">
    <source>
        <dbReference type="SAM" id="SignalP"/>
    </source>
</evidence>
<dbReference type="Gene3D" id="3.20.20.150">
    <property type="entry name" value="Divalent-metal-dependent TIM barrel enzymes"/>
    <property type="match status" value="1"/>
</dbReference>
<evidence type="ECO:0000259" key="2">
    <source>
        <dbReference type="Pfam" id="PF01261"/>
    </source>
</evidence>
<dbReference type="PANTHER" id="PTHR12110">
    <property type="entry name" value="HYDROXYPYRUVATE ISOMERASE"/>
    <property type="match status" value="1"/>
</dbReference>
<keyword evidence="4" id="KW-1185">Reference proteome</keyword>
<feature type="signal peptide" evidence="1">
    <location>
        <begin position="1"/>
        <end position="24"/>
    </location>
</feature>
<dbReference type="Proteomes" id="UP000324611">
    <property type="component" value="Unassembled WGS sequence"/>
</dbReference>
<organism evidence="3 4">
    <name type="scientific">Chitinophaga agrisoli</name>
    <dbReference type="NCBI Taxonomy" id="2607653"/>
    <lineage>
        <taxon>Bacteria</taxon>
        <taxon>Pseudomonadati</taxon>
        <taxon>Bacteroidota</taxon>
        <taxon>Chitinophagia</taxon>
        <taxon>Chitinophagales</taxon>
        <taxon>Chitinophagaceae</taxon>
        <taxon>Chitinophaga</taxon>
    </lineage>
</organism>
<reference evidence="3 4" key="2">
    <citation type="submission" date="2019-09" db="EMBL/GenBank/DDBJ databases">
        <authorList>
            <person name="Jin C."/>
        </authorList>
    </citation>
    <scope>NUCLEOTIDE SEQUENCE [LARGE SCALE GENOMIC DNA]</scope>
    <source>
        <strain evidence="3 4">BN140078</strain>
    </source>
</reference>
<evidence type="ECO:0000313" key="4">
    <source>
        <dbReference type="Proteomes" id="UP000324611"/>
    </source>
</evidence>
<keyword evidence="3" id="KW-0413">Isomerase</keyword>
<keyword evidence="1" id="KW-0732">Signal</keyword>
<dbReference type="InterPro" id="IPR013022">
    <property type="entry name" value="Xyl_isomerase-like_TIM-brl"/>
</dbReference>
<name>A0A5B2VH75_9BACT</name>
<dbReference type="RefSeq" id="WP_149840112.1">
    <property type="nucleotide sequence ID" value="NZ_VUOC01000004.1"/>
</dbReference>
<dbReference type="PANTHER" id="PTHR12110:SF53">
    <property type="entry name" value="BLR5974 PROTEIN"/>
    <property type="match status" value="1"/>
</dbReference>
<proteinExistence type="predicted"/>
<dbReference type="GO" id="GO:0016853">
    <property type="term" value="F:isomerase activity"/>
    <property type="evidence" value="ECO:0007669"/>
    <property type="project" value="UniProtKB-KW"/>
</dbReference>
<evidence type="ECO:0000313" key="3">
    <source>
        <dbReference type="EMBL" id="KAA2238933.1"/>
    </source>
</evidence>
<dbReference type="SUPFAM" id="SSF51658">
    <property type="entry name" value="Xylose isomerase-like"/>
    <property type="match status" value="1"/>
</dbReference>
<dbReference type="Pfam" id="PF01261">
    <property type="entry name" value="AP_endonuc_2"/>
    <property type="match status" value="1"/>
</dbReference>
<feature type="domain" description="Xylose isomerase-like TIM barrel" evidence="2">
    <location>
        <begin position="75"/>
        <end position="281"/>
    </location>
</feature>
<dbReference type="AlphaFoldDB" id="A0A5B2VH75"/>
<feature type="chain" id="PRO_5023091678" evidence="1">
    <location>
        <begin position="25"/>
        <end position="300"/>
    </location>
</feature>
<gene>
    <name evidence="3" type="ORF">F0L74_22220</name>
</gene>
<dbReference type="EMBL" id="VUOC01000004">
    <property type="protein sequence ID" value="KAA2238933.1"/>
    <property type="molecule type" value="Genomic_DNA"/>
</dbReference>
<sequence length="300" mass="34492">MNRRSFIFQSSGLVLSVWTSAAFARAGVIADKMDRIAMGTVLFRYRFKQTLPKEISTIRQELTLMDVPAYYRQRFGMRQLEYWSNHFESLDKPYLSGLKAKIKAAGSRLVNVQVDSDYDLASTDEATRQRSLTHVKGWIDAVSYLGSQCVRVNPGRPNGAIEKSIASMQEINRYAKSKKLVLLTENHFGIEMNPDLHIRIVKEAGPQNIYTLPDFGNYPTERMFASLEKIMPYAYLISAKAMQFNDQLEHVSYDFDKCVQLAEKHGFKGVYSVEQWSPEYQDIDYEKVGDWLITHVKNNI</sequence>
<comment type="caution">
    <text evidence="3">The sequence shown here is derived from an EMBL/GenBank/DDBJ whole genome shotgun (WGS) entry which is preliminary data.</text>
</comment>
<dbReference type="InterPro" id="IPR036237">
    <property type="entry name" value="Xyl_isomerase-like_sf"/>
</dbReference>
<dbReference type="InterPro" id="IPR050312">
    <property type="entry name" value="IolE/XylAMocC-like"/>
</dbReference>
<accession>A0A5B2VH75</accession>
<reference evidence="3 4" key="1">
    <citation type="submission" date="2019-09" db="EMBL/GenBank/DDBJ databases">
        <title>Chitinophaga ginsengihumi sp. nov., isolated from soil of ginseng rhizosphere.</title>
        <authorList>
            <person name="Lee J."/>
        </authorList>
    </citation>
    <scope>NUCLEOTIDE SEQUENCE [LARGE SCALE GENOMIC DNA]</scope>
    <source>
        <strain evidence="3 4">BN140078</strain>
    </source>
</reference>